<gene>
    <name evidence="6" type="ORF">DFP87_104192</name>
</gene>
<dbReference type="Gene3D" id="1.10.10.10">
    <property type="entry name" value="Winged helix-like DNA-binding domain superfamily/Winged helix DNA-binding domain"/>
    <property type="match status" value="1"/>
</dbReference>
<dbReference type="GO" id="GO:0003677">
    <property type="term" value="F:DNA binding"/>
    <property type="evidence" value="ECO:0007669"/>
    <property type="project" value="UniProtKB-KW"/>
</dbReference>
<dbReference type="PROSITE" id="PS50931">
    <property type="entry name" value="HTH_LYSR"/>
    <property type="match status" value="1"/>
</dbReference>
<evidence type="ECO:0000313" key="7">
    <source>
        <dbReference type="Proteomes" id="UP000252124"/>
    </source>
</evidence>
<dbReference type="InterPro" id="IPR036390">
    <property type="entry name" value="WH_DNA-bd_sf"/>
</dbReference>
<evidence type="ECO:0000313" key="6">
    <source>
        <dbReference type="EMBL" id="RBP19856.1"/>
    </source>
</evidence>
<evidence type="ECO:0000256" key="4">
    <source>
        <dbReference type="ARBA" id="ARBA00023163"/>
    </source>
</evidence>
<dbReference type="Proteomes" id="UP000252124">
    <property type="component" value="Unassembled WGS sequence"/>
</dbReference>
<dbReference type="SUPFAM" id="SSF46785">
    <property type="entry name" value="Winged helix' DNA-binding domain"/>
    <property type="match status" value="1"/>
</dbReference>
<protein>
    <submittedName>
        <fullName evidence="6">DNA-binding transcriptional LysR family regulator</fullName>
    </submittedName>
</protein>
<keyword evidence="3 6" id="KW-0238">DNA-binding</keyword>
<reference evidence="6 7" key="1">
    <citation type="submission" date="2018-06" db="EMBL/GenBank/DDBJ databases">
        <title>Genomic Encyclopedia of Type Strains, Phase III (KMG-III): the genomes of soil and plant-associated and newly described type strains.</title>
        <authorList>
            <person name="Whitman W."/>
        </authorList>
    </citation>
    <scope>NUCLEOTIDE SEQUENCE [LARGE SCALE GENOMIC DNA]</scope>
    <source>
        <strain evidence="6 7">CECT 7342</strain>
    </source>
</reference>
<name>A0ABX9G9J5_9BURK</name>
<comment type="caution">
    <text evidence="6">The sequence shown here is derived from an EMBL/GenBank/DDBJ whole genome shotgun (WGS) entry which is preliminary data.</text>
</comment>
<dbReference type="InterPro" id="IPR005119">
    <property type="entry name" value="LysR_subst-bd"/>
</dbReference>
<dbReference type="Pfam" id="PF00126">
    <property type="entry name" value="HTH_1"/>
    <property type="match status" value="1"/>
</dbReference>
<keyword evidence="4" id="KW-0804">Transcription</keyword>
<dbReference type="EMBL" id="QNRM01000004">
    <property type="protein sequence ID" value="RBP19856.1"/>
    <property type="molecule type" value="Genomic_DNA"/>
</dbReference>
<feature type="domain" description="HTH lysR-type" evidence="5">
    <location>
        <begin position="28"/>
        <end position="85"/>
    </location>
</feature>
<evidence type="ECO:0000256" key="3">
    <source>
        <dbReference type="ARBA" id="ARBA00023125"/>
    </source>
</evidence>
<dbReference type="Pfam" id="PF03466">
    <property type="entry name" value="LysR_substrate"/>
    <property type="match status" value="1"/>
</dbReference>
<keyword evidence="2" id="KW-0805">Transcription regulation</keyword>
<sequence>MYADRGLPPRAFEADGKKGAARRRRFKMNTRFVEAFLWSARLGSFRAASDRLHITQAAVANRIASLEEDIGARLFERDAKELRLTAVGTRLLDYGERLLEIRQQILSLGKRGDEVFGLVRIGAIETVVHTWLIGFLTNLKSTYPGIEVQLTSETTRGLHRGLREGALDIALQTDLLSDPGIISTACLPMEMGWVGRAGDEDSLTVQQLLSEPVLTMSPGSQPHEALKALYREAGMPLGKVHCVSSISALARLVKSGFGRALVPLPPIYEYVARGEVQVIRSDMPVPPQLLVVSYVESAGSDAIRLVAELASRASDQFTTSVAEPRFGSAQ</sequence>
<dbReference type="PANTHER" id="PTHR30126:SF77">
    <property type="entry name" value="TRANSCRIPTIONAL REGULATORY PROTEIN"/>
    <property type="match status" value="1"/>
</dbReference>
<dbReference type="Gene3D" id="3.40.190.10">
    <property type="entry name" value="Periplasmic binding protein-like II"/>
    <property type="match status" value="2"/>
</dbReference>
<comment type="similarity">
    <text evidence="1">Belongs to the LysR transcriptional regulatory family.</text>
</comment>
<proteinExistence type="inferred from homology"/>
<dbReference type="InterPro" id="IPR036388">
    <property type="entry name" value="WH-like_DNA-bd_sf"/>
</dbReference>
<dbReference type="PRINTS" id="PR00039">
    <property type="entry name" value="HTHLYSR"/>
</dbReference>
<evidence type="ECO:0000256" key="2">
    <source>
        <dbReference type="ARBA" id="ARBA00023015"/>
    </source>
</evidence>
<evidence type="ECO:0000256" key="1">
    <source>
        <dbReference type="ARBA" id="ARBA00009437"/>
    </source>
</evidence>
<keyword evidence="7" id="KW-1185">Reference proteome</keyword>
<dbReference type="CDD" id="cd05466">
    <property type="entry name" value="PBP2_LTTR_substrate"/>
    <property type="match status" value="1"/>
</dbReference>
<accession>A0ABX9G9J5</accession>
<evidence type="ECO:0000259" key="5">
    <source>
        <dbReference type="PROSITE" id="PS50931"/>
    </source>
</evidence>
<dbReference type="PANTHER" id="PTHR30126">
    <property type="entry name" value="HTH-TYPE TRANSCRIPTIONAL REGULATOR"/>
    <property type="match status" value="1"/>
</dbReference>
<dbReference type="InterPro" id="IPR000847">
    <property type="entry name" value="LysR_HTH_N"/>
</dbReference>
<dbReference type="SUPFAM" id="SSF53850">
    <property type="entry name" value="Periplasmic binding protein-like II"/>
    <property type="match status" value="1"/>
</dbReference>
<organism evidence="6 7">
    <name type="scientific">Achromobacter marplatensis</name>
    <dbReference type="NCBI Taxonomy" id="470868"/>
    <lineage>
        <taxon>Bacteria</taxon>
        <taxon>Pseudomonadati</taxon>
        <taxon>Pseudomonadota</taxon>
        <taxon>Betaproteobacteria</taxon>
        <taxon>Burkholderiales</taxon>
        <taxon>Alcaligenaceae</taxon>
        <taxon>Achromobacter</taxon>
    </lineage>
</organism>